<keyword evidence="1" id="KW-0732">Signal</keyword>
<proteinExistence type="predicted"/>
<gene>
    <name evidence="2" type="ORF">ACFO0D_12350</name>
</gene>
<dbReference type="RefSeq" id="WP_380062127.1">
    <property type="nucleotide sequence ID" value="NZ_JBHSEI010000008.1"/>
</dbReference>
<dbReference type="EMBL" id="JBHSEI010000008">
    <property type="protein sequence ID" value="MFC4639129.1"/>
    <property type="molecule type" value="Genomic_DNA"/>
</dbReference>
<reference evidence="3" key="1">
    <citation type="journal article" date="2019" name="Int. J. Syst. Evol. Microbiol.">
        <title>The Global Catalogue of Microorganisms (GCM) 10K type strain sequencing project: providing services to taxonomists for standard genome sequencing and annotation.</title>
        <authorList>
            <consortium name="The Broad Institute Genomics Platform"/>
            <consortium name="The Broad Institute Genome Sequencing Center for Infectious Disease"/>
            <person name="Wu L."/>
            <person name="Ma J."/>
        </authorList>
    </citation>
    <scope>NUCLEOTIDE SEQUENCE [LARGE SCALE GENOMIC DNA]</scope>
    <source>
        <strain evidence="3">CCUG 55995</strain>
    </source>
</reference>
<feature type="chain" id="PRO_5046556597" evidence="1">
    <location>
        <begin position="22"/>
        <end position="723"/>
    </location>
</feature>
<evidence type="ECO:0000313" key="2">
    <source>
        <dbReference type="EMBL" id="MFC4639129.1"/>
    </source>
</evidence>
<dbReference type="Proteomes" id="UP001595952">
    <property type="component" value="Unassembled WGS sequence"/>
</dbReference>
<keyword evidence="3" id="KW-1185">Reference proteome</keyword>
<feature type="signal peptide" evidence="1">
    <location>
        <begin position="1"/>
        <end position="21"/>
    </location>
</feature>
<comment type="caution">
    <text evidence="2">The sequence shown here is derived from an EMBL/GenBank/DDBJ whole genome shotgun (WGS) entry which is preliminary data.</text>
</comment>
<sequence length="723" mass="72674">MKVSTKVFTLMAALAAGSAAAQTTPDRTGNLTNAGATITNTATASYDIPTDAGGTTPGSTNSNTVTTTVAPKMAFDVTYTNGADADGTDTTAGAPAGYQRSNIVPGQTVVFPYVAVNNGNASQTITLGNNATSGVSGIKYFTSNPDTNNDGLVSSAELTAAGNGVTSITVAASGDDPTTTPVESNSGMVSFWMVYTVDSTLGTNVTVGATPVGSGQVWDSSTNANVSATEQKDPAAPSYDDLWWQYNSATTITPSVVTSPPTVPTTVTPPATPTPVPGYPDPTNPGTAIAVAGDEQTAYPKADTNTADDSVTFNNVVNNTSTLSDTVLLTIVANAANQVISGGTNGVYTITQTNANGSTTVATVTLSTTSLTVGANSTASYTVTVSYPDQDGGNPYPISVKVAVDSGNDSDLTPNDYTTDTVLAPAMKFGDATGTTDLVVATGTADAVNKTGAASNTVTFPMEVVNPGEYADTYTLSGYVVVTLTDGTKQIVSVAYSGTGVTKTGTRSVTDSGVTATVDVYTTGAVAANSELAVDAKVTLPGNVAATGGSNYTVKQSAAATYSTIALSDTTDTITVTAAGALSVAKFTQKSGVAAGTETVNTVVNPAGYTSASTSYAPGVNYSYQIIAKNTYNTGVSKFVLKDTTPTNTVYQGASFTLSGFSNTTAKLIYSTDGGTTWSATAPAAGTENVTVAVDLSGDGAITSADVLPSSGQVNLIFTVAIK</sequence>
<name>A0ABV9IA90_9DEIO</name>
<dbReference type="PROSITE" id="PS00018">
    <property type="entry name" value="EF_HAND_1"/>
    <property type="match status" value="1"/>
</dbReference>
<accession>A0ABV9IA90</accession>
<dbReference type="InterPro" id="IPR018247">
    <property type="entry name" value="EF_Hand_1_Ca_BS"/>
</dbReference>
<evidence type="ECO:0000313" key="3">
    <source>
        <dbReference type="Proteomes" id="UP001595952"/>
    </source>
</evidence>
<protein>
    <submittedName>
        <fullName evidence="2">Beta strand repeat-containing protein</fullName>
    </submittedName>
</protein>
<organism evidence="2 3">
    <name type="scientific">Deinococcus hohokamensis</name>
    <dbReference type="NCBI Taxonomy" id="309883"/>
    <lineage>
        <taxon>Bacteria</taxon>
        <taxon>Thermotogati</taxon>
        <taxon>Deinococcota</taxon>
        <taxon>Deinococci</taxon>
        <taxon>Deinococcales</taxon>
        <taxon>Deinococcaceae</taxon>
        <taxon>Deinococcus</taxon>
    </lineage>
</organism>
<evidence type="ECO:0000256" key="1">
    <source>
        <dbReference type="SAM" id="SignalP"/>
    </source>
</evidence>